<sequence length="60" mass="6997">MMNRFGDIDCSFKKLTPVYGYVSTELVTIEKALQPIESQISNLPYFIKIAKRYCRYPSKT</sequence>
<dbReference type="EMBL" id="CAJOAY010025576">
    <property type="protein sequence ID" value="CAF4384132.1"/>
    <property type="molecule type" value="Genomic_DNA"/>
</dbReference>
<evidence type="ECO:0000313" key="2">
    <source>
        <dbReference type="Proteomes" id="UP000663881"/>
    </source>
</evidence>
<dbReference type="Proteomes" id="UP000663881">
    <property type="component" value="Unassembled WGS sequence"/>
</dbReference>
<organism evidence="1 2">
    <name type="scientific">Adineta steineri</name>
    <dbReference type="NCBI Taxonomy" id="433720"/>
    <lineage>
        <taxon>Eukaryota</taxon>
        <taxon>Metazoa</taxon>
        <taxon>Spiralia</taxon>
        <taxon>Gnathifera</taxon>
        <taxon>Rotifera</taxon>
        <taxon>Eurotatoria</taxon>
        <taxon>Bdelloidea</taxon>
        <taxon>Adinetida</taxon>
        <taxon>Adinetidae</taxon>
        <taxon>Adineta</taxon>
    </lineage>
</organism>
<protein>
    <submittedName>
        <fullName evidence="1">Uncharacterized protein</fullName>
    </submittedName>
</protein>
<dbReference type="AlphaFoldDB" id="A0A820NA44"/>
<evidence type="ECO:0000313" key="1">
    <source>
        <dbReference type="EMBL" id="CAF4384132.1"/>
    </source>
</evidence>
<proteinExistence type="predicted"/>
<name>A0A820NA44_9BILA</name>
<accession>A0A820NA44</accession>
<gene>
    <name evidence="1" type="ORF">OKA104_LOCUS50519</name>
</gene>
<comment type="caution">
    <text evidence="1">The sequence shown here is derived from an EMBL/GenBank/DDBJ whole genome shotgun (WGS) entry which is preliminary data.</text>
</comment>
<feature type="non-terminal residue" evidence="1">
    <location>
        <position position="60"/>
    </location>
</feature>
<reference evidence="1" key="1">
    <citation type="submission" date="2021-02" db="EMBL/GenBank/DDBJ databases">
        <authorList>
            <person name="Nowell W R."/>
        </authorList>
    </citation>
    <scope>NUCLEOTIDE SEQUENCE</scope>
</reference>